<dbReference type="Gene3D" id="3.30.200.20">
    <property type="entry name" value="Phosphorylase Kinase, domain 1"/>
    <property type="match status" value="1"/>
</dbReference>
<dbReference type="FunFam" id="3.30.200.20:FF:000228">
    <property type="entry name" value="Serine/threonine-protein kinase BIK1"/>
    <property type="match status" value="1"/>
</dbReference>
<dbReference type="EC" id="2.7.11.1" evidence="2"/>
<dbReference type="EMBL" id="CP144700">
    <property type="protein sequence ID" value="WVZ23626.1"/>
    <property type="molecule type" value="Genomic_DNA"/>
</dbReference>
<sequence length="381" mass="42623">MGLCFSRNGSFLFYSSDSNFPMMGSVPLFSGSSDIHGSSVEFSKTIYSDCSPIPFTHGQIPKWPELKVFSFEELKSATGNFKSNRLVGEGGFGRVYKGWLDENTLNPAKPGSGVEVAIKMFKPGGTQGFAEWQLSDYRKLFSVNLKMQSEVNFLGRLSHPNLVKLLGYCWDEDELLLVYEFMPKGSLENHLFRRNPNIEPLSWNTRLKIAIGAARGLVFLHTSENQVIYRDFKVSNILLDGVNFGIAKLGPSEGESHVSTSVMGTYGYAAPEYVATGDLYVKSDVYGFGVVLLEILTGMRVFDPGRPTWQHNLVAWIKPYLSYKKKLKNIMDGNIKGQISRKAALKSAQLILKCLYYDPEQRPSMEEVLEGLEAVETRKPA</sequence>
<evidence type="ECO:0000256" key="10">
    <source>
        <dbReference type="RuleBase" id="RU000304"/>
    </source>
</evidence>
<evidence type="ECO:0000313" key="13">
    <source>
        <dbReference type="Proteomes" id="UP001374535"/>
    </source>
</evidence>
<keyword evidence="7" id="KW-0418">Kinase</keyword>
<proteinExistence type="inferred from homology"/>
<dbReference type="InterPro" id="IPR011009">
    <property type="entry name" value="Kinase-like_dom_sf"/>
</dbReference>
<keyword evidence="3" id="KW-0472">Membrane</keyword>
<keyword evidence="8 9" id="KW-0067">ATP-binding</keyword>
<dbReference type="InterPro" id="IPR050823">
    <property type="entry name" value="Plant_Ser_Thr_Prot_Kinase"/>
</dbReference>
<comment type="similarity">
    <text evidence="10">Belongs to the protein kinase superfamily.</text>
</comment>
<dbReference type="InterPro" id="IPR001245">
    <property type="entry name" value="Ser-Thr/Tyr_kinase_cat_dom"/>
</dbReference>
<dbReference type="InterPro" id="IPR017441">
    <property type="entry name" value="Protein_kinase_ATP_BS"/>
</dbReference>
<dbReference type="AlphaFoldDB" id="A0AAQ3SC71"/>
<feature type="domain" description="Protein kinase" evidence="11">
    <location>
        <begin position="81"/>
        <end position="375"/>
    </location>
</feature>
<evidence type="ECO:0000256" key="7">
    <source>
        <dbReference type="ARBA" id="ARBA00022777"/>
    </source>
</evidence>
<dbReference type="PROSITE" id="PS50011">
    <property type="entry name" value="PROTEIN_KINASE_DOM"/>
    <property type="match status" value="1"/>
</dbReference>
<keyword evidence="3" id="KW-1003">Cell membrane</keyword>
<dbReference type="Pfam" id="PF07714">
    <property type="entry name" value="PK_Tyr_Ser-Thr"/>
    <property type="match status" value="1"/>
</dbReference>
<reference evidence="12 13" key="1">
    <citation type="journal article" date="2023" name="Life. Sci Alliance">
        <title>Evolutionary insights into 3D genome organization and epigenetic landscape of Vigna mungo.</title>
        <authorList>
            <person name="Junaid A."/>
            <person name="Singh B."/>
            <person name="Bhatia S."/>
        </authorList>
    </citation>
    <scope>NUCLEOTIDE SEQUENCE [LARGE SCALE GENOMIC DNA]</scope>
    <source>
        <strain evidence="12">Urdbean</strain>
    </source>
</reference>
<keyword evidence="6 9" id="KW-0547">Nucleotide-binding</keyword>
<evidence type="ECO:0000313" key="12">
    <source>
        <dbReference type="EMBL" id="WVZ23626.1"/>
    </source>
</evidence>
<dbReference type="PANTHER" id="PTHR45621">
    <property type="entry name" value="OS01G0588500 PROTEIN-RELATED"/>
    <property type="match status" value="1"/>
</dbReference>
<name>A0AAQ3SC71_VIGMU</name>
<evidence type="ECO:0000256" key="5">
    <source>
        <dbReference type="ARBA" id="ARBA00022679"/>
    </source>
</evidence>
<dbReference type="SUPFAM" id="SSF56112">
    <property type="entry name" value="Protein kinase-like (PK-like)"/>
    <property type="match status" value="1"/>
</dbReference>
<evidence type="ECO:0000256" key="9">
    <source>
        <dbReference type="PROSITE-ProRule" id="PRU10141"/>
    </source>
</evidence>
<evidence type="ECO:0000256" key="8">
    <source>
        <dbReference type="ARBA" id="ARBA00022840"/>
    </source>
</evidence>
<dbReference type="PROSITE" id="PS00108">
    <property type="entry name" value="PROTEIN_KINASE_ST"/>
    <property type="match status" value="1"/>
</dbReference>
<evidence type="ECO:0000256" key="1">
    <source>
        <dbReference type="ARBA" id="ARBA00004236"/>
    </source>
</evidence>
<evidence type="ECO:0000256" key="3">
    <source>
        <dbReference type="ARBA" id="ARBA00022475"/>
    </source>
</evidence>
<evidence type="ECO:0000256" key="2">
    <source>
        <dbReference type="ARBA" id="ARBA00012513"/>
    </source>
</evidence>
<comment type="subcellular location">
    <subcellularLocation>
        <location evidence="1">Cell membrane</location>
    </subcellularLocation>
</comment>
<gene>
    <name evidence="12" type="ORF">V8G54_002170</name>
</gene>
<dbReference type="InterPro" id="IPR008271">
    <property type="entry name" value="Ser/Thr_kinase_AS"/>
</dbReference>
<dbReference type="Proteomes" id="UP001374535">
    <property type="component" value="Chromosome 1"/>
</dbReference>
<dbReference type="PROSITE" id="PS00107">
    <property type="entry name" value="PROTEIN_KINASE_ATP"/>
    <property type="match status" value="1"/>
</dbReference>
<keyword evidence="4 10" id="KW-0723">Serine/threonine-protein kinase</keyword>
<evidence type="ECO:0000256" key="4">
    <source>
        <dbReference type="ARBA" id="ARBA00022527"/>
    </source>
</evidence>
<feature type="binding site" evidence="9">
    <location>
        <position position="119"/>
    </location>
    <ligand>
        <name>ATP</name>
        <dbReference type="ChEBI" id="CHEBI:30616"/>
    </ligand>
</feature>
<protein>
    <recommendedName>
        <fullName evidence="2">non-specific serine/threonine protein kinase</fullName>
        <ecNumber evidence="2">2.7.11.1</ecNumber>
    </recommendedName>
</protein>
<dbReference type="Gene3D" id="1.10.510.10">
    <property type="entry name" value="Transferase(Phosphotransferase) domain 1"/>
    <property type="match status" value="1"/>
</dbReference>
<evidence type="ECO:0000256" key="6">
    <source>
        <dbReference type="ARBA" id="ARBA00022741"/>
    </source>
</evidence>
<dbReference type="GO" id="GO:0004674">
    <property type="term" value="F:protein serine/threonine kinase activity"/>
    <property type="evidence" value="ECO:0007669"/>
    <property type="project" value="UniProtKB-KW"/>
</dbReference>
<dbReference type="GO" id="GO:0005524">
    <property type="term" value="F:ATP binding"/>
    <property type="evidence" value="ECO:0007669"/>
    <property type="project" value="UniProtKB-UniRule"/>
</dbReference>
<accession>A0AAQ3SC71</accession>
<keyword evidence="13" id="KW-1185">Reference proteome</keyword>
<keyword evidence="5" id="KW-0808">Transferase</keyword>
<dbReference type="InterPro" id="IPR000719">
    <property type="entry name" value="Prot_kinase_dom"/>
</dbReference>
<organism evidence="12 13">
    <name type="scientific">Vigna mungo</name>
    <name type="common">Black gram</name>
    <name type="synonym">Phaseolus mungo</name>
    <dbReference type="NCBI Taxonomy" id="3915"/>
    <lineage>
        <taxon>Eukaryota</taxon>
        <taxon>Viridiplantae</taxon>
        <taxon>Streptophyta</taxon>
        <taxon>Embryophyta</taxon>
        <taxon>Tracheophyta</taxon>
        <taxon>Spermatophyta</taxon>
        <taxon>Magnoliopsida</taxon>
        <taxon>eudicotyledons</taxon>
        <taxon>Gunneridae</taxon>
        <taxon>Pentapetalae</taxon>
        <taxon>rosids</taxon>
        <taxon>fabids</taxon>
        <taxon>Fabales</taxon>
        <taxon>Fabaceae</taxon>
        <taxon>Papilionoideae</taxon>
        <taxon>50 kb inversion clade</taxon>
        <taxon>NPAAA clade</taxon>
        <taxon>indigoferoid/millettioid clade</taxon>
        <taxon>Phaseoleae</taxon>
        <taxon>Vigna</taxon>
    </lineage>
</organism>
<evidence type="ECO:0000259" key="11">
    <source>
        <dbReference type="PROSITE" id="PS50011"/>
    </source>
</evidence>